<dbReference type="GO" id="GO:0022857">
    <property type="term" value="F:transmembrane transporter activity"/>
    <property type="evidence" value="ECO:0007669"/>
    <property type="project" value="InterPro"/>
</dbReference>
<keyword evidence="3 6" id="KW-0812">Transmembrane</keyword>
<feature type="transmembrane region" description="Helical" evidence="6">
    <location>
        <begin position="471"/>
        <end position="493"/>
    </location>
</feature>
<dbReference type="Pfam" id="PF00939">
    <property type="entry name" value="Na_sulph_symp"/>
    <property type="match status" value="1"/>
</dbReference>
<evidence type="ECO:0000256" key="5">
    <source>
        <dbReference type="ARBA" id="ARBA00023136"/>
    </source>
</evidence>
<dbReference type="EMBL" id="NSIT01000335">
    <property type="protein sequence ID" value="PJE77885.1"/>
    <property type="molecule type" value="Genomic_DNA"/>
</dbReference>
<keyword evidence="5 6" id="KW-0472">Membrane</keyword>
<dbReference type="NCBIfam" id="TIGR00785">
    <property type="entry name" value="dass"/>
    <property type="match status" value="1"/>
</dbReference>
<reference evidence="7" key="1">
    <citation type="journal article" date="2017" name="Appl. Environ. Microbiol.">
        <title>Molecular characterization of an Endozoicomonas-like organism causing infection in king scallop Pecten maximus L.</title>
        <authorList>
            <person name="Cano I."/>
            <person name="van Aerle R."/>
            <person name="Ross S."/>
            <person name="Verner-Jeffreys D.W."/>
            <person name="Paley R.K."/>
            <person name="Rimmer G."/>
            <person name="Ryder D."/>
            <person name="Hooper P."/>
            <person name="Stone D."/>
            <person name="Feist S.W."/>
        </authorList>
    </citation>
    <scope>NUCLEOTIDE SEQUENCE</scope>
</reference>
<sequence>MHRPTVGSDRTTKHIFTRLNNNPLISARIVPLAFILLASAVLWFIAPPEGLSIAAYHTAILFIAMIASIVANVMPTGVVAIIGTAVYALLRVGGEETAKAAIETAMKNFNNLLIWMIVIAFTIARSFVKTGLGRRIALILLSHFGKSSLRIAYCLGVADYLIAPVTPSNTARAAIISPIAESLIKVINKDDRKLGQFLISNTSAMNDASAVGFMTGFAGNLALVSIAASVAGITLSFSGWLLYLFIPSFALLLTVPWILYRFINPETRNTPQAPEYAREQLRKMGAITLPEKKLLFVFMLLLVMWVGGDLLGIHSTTAAFAGLGLLLLSGVLSWDDVKGEKGAWDTLVWFSVLMGMANLLKAYGFTGWVGSGVSDFISTYFAGAGWIVLLAAMMLFYLLTSYFFASGTAKVVALAPVLIGALVNLGISPTLSVLAIAGITNIGCNLTTYSHARNPLLLGYGYHTDKEWMKIGIIIAVVGFMVFLPTGLIWWNIVGV</sequence>
<dbReference type="GO" id="GO:0016020">
    <property type="term" value="C:membrane"/>
    <property type="evidence" value="ECO:0007669"/>
    <property type="project" value="UniProtKB-SubCell"/>
</dbReference>
<feature type="transmembrane region" description="Helical" evidence="6">
    <location>
        <begin position="109"/>
        <end position="128"/>
    </location>
</feature>
<feature type="transmembrane region" description="Helical" evidence="6">
    <location>
        <begin position="58"/>
        <end position="89"/>
    </location>
</feature>
<protein>
    <submittedName>
        <fullName evidence="7">Putative malate transporter YflS</fullName>
    </submittedName>
</protein>
<dbReference type="PANTHER" id="PTHR42826">
    <property type="entry name" value="DICARBOXYLATE TRANSPORTER 2.1, CHLOROPLASTIC"/>
    <property type="match status" value="1"/>
</dbReference>
<dbReference type="PIRSF" id="PIRSF002457">
    <property type="entry name" value="DASS"/>
    <property type="match status" value="1"/>
</dbReference>
<feature type="transmembrane region" description="Helical" evidence="6">
    <location>
        <begin position="210"/>
        <end position="234"/>
    </location>
</feature>
<evidence type="ECO:0000313" key="7">
    <source>
        <dbReference type="EMBL" id="PJE77885.1"/>
    </source>
</evidence>
<keyword evidence="4 6" id="KW-1133">Transmembrane helix</keyword>
<feature type="transmembrane region" description="Helical" evidence="6">
    <location>
        <begin position="317"/>
        <end position="334"/>
    </location>
</feature>
<comment type="caution">
    <text evidence="7">The sequence shown here is derived from an EMBL/GenBank/DDBJ whole genome shotgun (WGS) entry which is preliminary data.</text>
</comment>
<evidence type="ECO:0000256" key="6">
    <source>
        <dbReference type="SAM" id="Phobius"/>
    </source>
</evidence>
<evidence type="ECO:0000256" key="3">
    <source>
        <dbReference type="ARBA" id="ARBA00022692"/>
    </source>
</evidence>
<dbReference type="InterPro" id="IPR001898">
    <property type="entry name" value="SLC13A/DASS"/>
</dbReference>
<organism evidence="7">
    <name type="scientific">invertebrate metagenome</name>
    <dbReference type="NCBI Taxonomy" id="1711999"/>
    <lineage>
        <taxon>unclassified sequences</taxon>
        <taxon>metagenomes</taxon>
        <taxon>organismal metagenomes</taxon>
    </lineage>
</organism>
<dbReference type="AlphaFoldDB" id="A0A2H9T3S8"/>
<name>A0A2H9T3S8_9ZZZZ</name>
<evidence type="ECO:0000256" key="4">
    <source>
        <dbReference type="ARBA" id="ARBA00022989"/>
    </source>
</evidence>
<proteinExistence type="inferred from homology"/>
<evidence type="ECO:0000256" key="1">
    <source>
        <dbReference type="ARBA" id="ARBA00004141"/>
    </source>
</evidence>
<feature type="transmembrane region" description="Helical" evidence="6">
    <location>
        <begin position="240"/>
        <end position="260"/>
    </location>
</feature>
<dbReference type="InterPro" id="IPR030676">
    <property type="entry name" value="CitT-rel"/>
</dbReference>
<feature type="transmembrane region" description="Helical" evidence="6">
    <location>
        <begin position="294"/>
        <end position="311"/>
    </location>
</feature>
<comment type="subcellular location">
    <subcellularLocation>
        <location evidence="1">Membrane</location>
        <topology evidence="1">Multi-pass membrane protein</topology>
    </subcellularLocation>
</comment>
<evidence type="ECO:0000256" key="2">
    <source>
        <dbReference type="ARBA" id="ARBA00007349"/>
    </source>
</evidence>
<feature type="transmembrane region" description="Helical" evidence="6">
    <location>
        <begin position="377"/>
        <end position="399"/>
    </location>
</feature>
<accession>A0A2H9T3S8</accession>
<feature type="transmembrane region" description="Helical" evidence="6">
    <location>
        <begin position="25"/>
        <end position="46"/>
    </location>
</feature>
<gene>
    <name evidence="7" type="primary">yflS_2</name>
    <name evidence="7" type="ORF">CI610_03186</name>
</gene>
<comment type="similarity">
    <text evidence="2">Belongs to the SLC13A/DASS transporter (TC 2.A.47) family. DIT1 subfamily.</text>
</comment>
<feature type="transmembrane region" description="Helical" evidence="6">
    <location>
        <begin position="346"/>
        <end position="365"/>
    </location>
</feature>